<dbReference type="AlphaFoldDB" id="A0A540KV24"/>
<keyword evidence="2" id="KW-1185">Reference proteome</keyword>
<evidence type="ECO:0000313" key="1">
    <source>
        <dbReference type="EMBL" id="TQD78071.1"/>
    </source>
</evidence>
<sequence>MLATYDNIFNFEALSPVIHTSSGHNMVTRLKSGVLQRKDYSSYYAYASDNQVFSSTHDDDVMFCGFTVVLNIHDSLEPSHYKQAVIF</sequence>
<comment type="caution">
    <text evidence="1">The sequence shown here is derived from an EMBL/GenBank/DDBJ whole genome shotgun (WGS) entry which is preliminary data.</text>
</comment>
<dbReference type="Proteomes" id="UP000315295">
    <property type="component" value="Unassembled WGS sequence"/>
</dbReference>
<proteinExistence type="predicted"/>
<name>A0A540KV24_MALBA</name>
<gene>
    <name evidence="1" type="ORF">C1H46_036384</name>
</gene>
<reference evidence="1 2" key="1">
    <citation type="journal article" date="2019" name="G3 (Bethesda)">
        <title>Sequencing of a Wild Apple (Malus baccata) Genome Unravels the Differences Between Cultivated and Wild Apple Species Regarding Disease Resistance and Cold Tolerance.</title>
        <authorList>
            <person name="Chen X."/>
        </authorList>
    </citation>
    <scope>NUCLEOTIDE SEQUENCE [LARGE SCALE GENOMIC DNA]</scope>
    <source>
        <strain evidence="2">cv. Shandingzi</strain>
        <tissue evidence="1">Leaves</tissue>
    </source>
</reference>
<organism evidence="1 2">
    <name type="scientific">Malus baccata</name>
    <name type="common">Siberian crab apple</name>
    <name type="synonym">Pyrus baccata</name>
    <dbReference type="NCBI Taxonomy" id="106549"/>
    <lineage>
        <taxon>Eukaryota</taxon>
        <taxon>Viridiplantae</taxon>
        <taxon>Streptophyta</taxon>
        <taxon>Embryophyta</taxon>
        <taxon>Tracheophyta</taxon>
        <taxon>Spermatophyta</taxon>
        <taxon>Magnoliopsida</taxon>
        <taxon>eudicotyledons</taxon>
        <taxon>Gunneridae</taxon>
        <taxon>Pentapetalae</taxon>
        <taxon>rosids</taxon>
        <taxon>fabids</taxon>
        <taxon>Rosales</taxon>
        <taxon>Rosaceae</taxon>
        <taxon>Amygdaloideae</taxon>
        <taxon>Maleae</taxon>
        <taxon>Malus</taxon>
    </lineage>
</organism>
<protein>
    <submittedName>
        <fullName evidence="1">Uncharacterized protein</fullName>
    </submittedName>
</protein>
<accession>A0A540KV24</accession>
<dbReference type="EMBL" id="VIEB01000929">
    <property type="protein sequence ID" value="TQD78071.1"/>
    <property type="molecule type" value="Genomic_DNA"/>
</dbReference>
<evidence type="ECO:0000313" key="2">
    <source>
        <dbReference type="Proteomes" id="UP000315295"/>
    </source>
</evidence>